<feature type="transmembrane region" description="Helical" evidence="7">
    <location>
        <begin position="67"/>
        <end position="91"/>
    </location>
</feature>
<protein>
    <recommendedName>
        <fullName evidence="10">MFS transporter</fullName>
    </recommendedName>
</protein>
<keyword evidence="6 7" id="KW-0472">Membrane</keyword>
<dbReference type="PANTHER" id="PTHR42718">
    <property type="entry name" value="MAJOR FACILITATOR SUPERFAMILY MULTIDRUG TRANSPORTER MFSC"/>
    <property type="match status" value="1"/>
</dbReference>
<dbReference type="PANTHER" id="PTHR42718:SF46">
    <property type="entry name" value="BLR6921 PROTEIN"/>
    <property type="match status" value="1"/>
</dbReference>
<proteinExistence type="predicted"/>
<evidence type="ECO:0000256" key="7">
    <source>
        <dbReference type="SAM" id="Phobius"/>
    </source>
</evidence>
<keyword evidence="3" id="KW-1003">Cell membrane</keyword>
<evidence type="ECO:0000256" key="4">
    <source>
        <dbReference type="ARBA" id="ARBA00022692"/>
    </source>
</evidence>
<keyword evidence="4 7" id="KW-0812">Transmembrane</keyword>
<keyword evidence="9" id="KW-1185">Reference proteome</keyword>
<dbReference type="SUPFAM" id="SSF103473">
    <property type="entry name" value="MFS general substrate transporter"/>
    <property type="match status" value="1"/>
</dbReference>
<dbReference type="Gene3D" id="1.20.1250.20">
    <property type="entry name" value="MFS general substrate transporter like domains"/>
    <property type="match status" value="1"/>
</dbReference>
<evidence type="ECO:0000313" key="9">
    <source>
        <dbReference type="Proteomes" id="UP001201629"/>
    </source>
</evidence>
<organism evidence="8 9">
    <name type="scientific">Micromonospora trifolii</name>
    <dbReference type="NCBI Taxonomy" id="2911208"/>
    <lineage>
        <taxon>Bacteria</taxon>
        <taxon>Bacillati</taxon>
        <taxon>Actinomycetota</taxon>
        <taxon>Actinomycetes</taxon>
        <taxon>Micromonosporales</taxon>
        <taxon>Micromonosporaceae</taxon>
        <taxon>Micromonospora</taxon>
    </lineage>
</organism>
<comment type="caution">
    <text evidence="8">The sequence shown here is derived from an EMBL/GenBank/DDBJ whole genome shotgun (WGS) entry which is preliminary data.</text>
</comment>
<feature type="transmembrane region" description="Helical" evidence="7">
    <location>
        <begin position="29"/>
        <end position="46"/>
    </location>
</feature>
<gene>
    <name evidence="8" type="ORF">NIE79_004589</name>
</gene>
<keyword evidence="2" id="KW-0813">Transport</keyword>
<evidence type="ECO:0000256" key="1">
    <source>
        <dbReference type="ARBA" id="ARBA00004651"/>
    </source>
</evidence>
<evidence type="ECO:0000256" key="6">
    <source>
        <dbReference type="ARBA" id="ARBA00023136"/>
    </source>
</evidence>
<keyword evidence="5 7" id="KW-1133">Transmembrane helix</keyword>
<sequence length="206" mass="21218">MPFALGIVVAATMAGKAMARVQPRIIAGIGSLLAAFSMVMFSRLSVDDSPAAAVLAATGGPTVGEDVSYWGQVFPYLITMAVGMGMVLAGLTPASLHRVAPEDTGVGSGLFNAAQQLGGSVGLAVLSTVSLHFAGQRTEQVIEPITTALPGDPVGVQRALLEATFTEGVTHAFLVGSFLLLIASLIVWTNTRMEPHETGTDETHLG</sequence>
<dbReference type="InterPro" id="IPR036259">
    <property type="entry name" value="MFS_trans_sf"/>
</dbReference>
<reference evidence="8 9" key="1">
    <citation type="submission" date="2022-01" db="EMBL/GenBank/DDBJ databases">
        <authorList>
            <person name="Riesco R."/>
            <person name="Trujillo M.E."/>
        </authorList>
    </citation>
    <scope>NUCLEOTIDE SEQUENCE [LARGE SCALE GENOMIC DNA]</scope>
    <source>
        <strain evidence="8 9">NIE79</strain>
    </source>
</reference>
<dbReference type="Proteomes" id="UP001201629">
    <property type="component" value="Unassembled WGS sequence"/>
</dbReference>
<name>A0ABS9N7V5_9ACTN</name>
<evidence type="ECO:0000313" key="8">
    <source>
        <dbReference type="EMBL" id="MCG5446025.1"/>
    </source>
</evidence>
<feature type="transmembrane region" description="Helical" evidence="7">
    <location>
        <begin position="168"/>
        <end position="188"/>
    </location>
</feature>
<evidence type="ECO:0008006" key="10">
    <source>
        <dbReference type="Google" id="ProtNLM"/>
    </source>
</evidence>
<comment type="subcellular location">
    <subcellularLocation>
        <location evidence="1">Cell membrane</location>
        <topology evidence="1">Multi-pass membrane protein</topology>
    </subcellularLocation>
</comment>
<dbReference type="EMBL" id="JAKKFD010000044">
    <property type="protein sequence ID" value="MCG5446025.1"/>
    <property type="molecule type" value="Genomic_DNA"/>
</dbReference>
<accession>A0ABS9N7V5</accession>
<evidence type="ECO:0000256" key="3">
    <source>
        <dbReference type="ARBA" id="ARBA00022475"/>
    </source>
</evidence>
<evidence type="ECO:0000256" key="5">
    <source>
        <dbReference type="ARBA" id="ARBA00022989"/>
    </source>
</evidence>
<evidence type="ECO:0000256" key="2">
    <source>
        <dbReference type="ARBA" id="ARBA00022448"/>
    </source>
</evidence>